<dbReference type="EMBL" id="JALP01000319">
    <property type="protein sequence ID" value="THG88736.1"/>
    <property type="molecule type" value="Genomic_DNA"/>
</dbReference>
<sequence length="145" mass="16419">MRVILVLCSMLFILVLSITSNFKAFIHRGEIGFSFTTNPDFISFFTIYQFNSSTLIAQKVGHFFIFMILTAILVFCFKSFTLSLFIGFSFGLATEVIQPFFYRSGRILDVFINWSGVIICLLILACFKQALSTYYSIKTSGVEGS</sequence>
<reference evidence="3 4" key="1">
    <citation type="submission" date="2014-01" db="EMBL/GenBank/DDBJ databases">
        <title>Draft genome sequencing of Bacillus alcalophilus CGMCC 1.3604.</title>
        <authorList>
            <person name="Yang J."/>
            <person name="Diao L."/>
            <person name="Yang S."/>
        </authorList>
    </citation>
    <scope>NUCLEOTIDE SEQUENCE [LARGE SCALE GENOMIC DNA]</scope>
    <source>
        <strain evidence="3 4">CGMCC 1.3604</strain>
    </source>
</reference>
<dbReference type="OrthoDB" id="2659829at2"/>
<dbReference type="NCBIfam" id="NF037970">
    <property type="entry name" value="vanZ_1"/>
    <property type="match status" value="1"/>
</dbReference>
<evidence type="ECO:0000313" key="3">
    <source>
        <dbReference type="EMBL" id="THG88736.1"/>
    </source>
</evidence>
<keyword evidence="1" id="KW-0472">Membrane</keyword>
<feature type="transmembrane region" description="Helical" evidence="1">
    <location>
        <begin position="63"/>
        <end position="90"/>
    </location>
</feature>
<name>A0A4S4JU98_ALKAL</name>
<comment type="caution">
    <text evidence="3">The sequence shown here is derived from an EMBL/GenBank/DDBJ whole genome shotgun (WGS) entry which is preliminary data.</text>
</comment>
<dbReference type="InterPro" id="IPR006976">
    <property type="entry name" value="VanZ-like"/>
</dbReference>
<dbReference type="Pfam" id="PF04892">
    <property type="entry name" value="VanZ"/>
    <property type="match status" value="1"/>
</dbReference>
<organism evidence="3 4">
    <name type="scientific">Alkalihalobacillus alcalophilus ATCC 27647 = CGMCC 1.3604</name>
    <dbReference type="NCBI Taxonomy" id="1218173"/>
    <lineage>
        <taxon>Bacteria</taxon>
        <taxon>Bacillati</taxon>
        <taxon>Bacillota</taxon>
        <taxon>Bacilli</taxon>
        <taxon>Bacillales</taxon>
        <taxon>Bacillaceae</taxon>
        <taxon>Alkalihalobacillus</taxon>
    </lineage>
</organism>
<proteinExistence type="predicted"/>
<dbReference type="Proteomes" id="UP000297014">
    <property type="component" value="Unassembled WGS sequence"/>
</dbReference>
<gene>
    <name evidence="3" type="ORF">AJ85_00290</name>
</gene>
<evidence type="ECO:0000259" key="2">
    <source>
        <dbReference type="Pfam" id="PF04892"/>
    </source>
</evidence>
<evidence type="ECO:0000256" key="1">
    <source>
        <dbReference type="SAM" id="Phobius"/>
    </source>
</evidence>
<evidence type="ECO:0000313" key="4">
    <source>
        <dbReference type="Proteomes" id="UP000297014"/>
    </source>
</evidence>
<dbReference type="AlphaFoldDB" id="A0A4S4JU98"/>
<accession>A0A4S4JU98</accession>
<protein>
    <recommendedName>
        <fullName evidence="2">VanZ-like domain-containing protein</fullName>
    </recommendedName>
</protein>
<keyword evidence="1" id="KW-1133">Transmembrane helix</keyword>
<feature type="transmembrane region" description="Helical" evidence="1">
    <location>
        <begin position="110"/>
        <end position="127"/>
    </location>
</feature>
<dbReference type="RefSeq" id="WP_003324852.1">
    <property type="nucleotide sequence ID" value="NZ_JALP01000319.1"/>
</dbReference>
<keyword evidence="1" id="KW-0812">Transmembrane</keyword>
<feature type="domain" description="VanZ-like" evidence="2">
    <location>
        <begin position="5"/>
        <end position="126"/>
    </location>
</feature>